<accession>A0AAD9XAU5</accession>
<dbReference type="EMBL" id="JANJYI010000003">
    <property type="protein sequence ID" value="KAK2656116.1"/>
    <property type="molecule type" value="Genomic_DNA"/>
</dbReference>
<evidence type="ECO:0000313" key="3">
    <source>
        <dbReference type="Proteomes" id="UP001280121"/>
    </source>
</evidence>
<gene>
    <name evidence="2" type="ORF">Ddye_009168</name>
</gene>
<evidence type="ECO:0000313" key="2">
    <source>
        <dbReference type="EMBL" id="KAK2656116.1"/>
    </source>
</evidence>
<dbReference type="Proteomes" id="UP001280121">
    <property type="component" value="Unassembled WGS sequence"/>
</dbReference>
<dbReference type="AlphaFoldDB" id="A0AAD9XAU5"/>
<feature type="region of interest" description="Disordered" evidence="1">
    <location>
        <begin position="1"/>
        <end position="29"/>
    </location>
</feature>
<feature type="non-terminal residue" evidence="2">
    <location>
        <position position="149"/>
    </location>
</feature>
<protein>
    <submittedName>
        <fullName evidence="2">Uncharacterized protein</fullName>
    </submittedName>
</protein>
<sequence length="149" mass="17044">MEKFDLSIDDIRGQEYDNGSNMKGERQETRCESPVESVKAIRYQVSQIRDALNELAETINDPNAKSDAESLAKYVVGNYEFLLGIVIRYEILFVVNLVSKSFQRKYMSIDIVLDQLSILMKVFKNYRDEGFKSVLVSAKEIACEMGIQP</sequence>
<proteinExistence type="predicted"/>
<organism evidence="2 3">
    <name type="scientific">Dipteronia dyeriana</name>
    <dbReference type="NCBI Taxonomy" id="168575"/>
    <lineage>
        <taxon>Eukaryota</taxon>
        <taxon>Viridiplantae</taxon>
        <taxon>Streptophyta</taxon>
        <taxon>Embryophyta</taxon>
        <taxon>Tracheophyta</taxon>
        <taxon>Spermatophyta</taxon>
        <taxon>Magnoliopsida</taxon>
        <taxon>eudicotyledons</taxon>
        <taxon>Gunneridae</taxon>
        <taxon>Pentapetalae</taxon>
        <taxon>rosids</taxon>
        <taxon>malvids</taxon>
        <taxon>Sapindales</taxon>
        <taxon>Sapindaceae</taxon>
        <taxon>Hippocastanoideae</taxon>
        <taxon>Acereae</taxon>
        <taxon>Dipteronia</taxon>
    </lineage>
</organism>
<keyword evidence="3" id="KW-1185">Reference proteome</keyword>
<reference evidence="2" key="1">
    <citation type="journal article" date="2023" name="Plant J.">
        <title>Genome sequences and population genomics provide insights into the demographic history, inbreeding, and mutation load of two 'living fossil' tree species of Dipteronia.</title>
        <authorList>
            <person name="Feng Y."/>
            <person name="Comes H.P."/>
            <person name="Chen J."/>
            <person name="Zhu S."/>
            <person name="Lu R."/>
            <person name="Zhang X."/>
            <person name="Li P."/>
            <person name="Qiu J."/>
            <person name="Olsen K.M."/>
            <person name="Qiu Y."/>
        </authorList>
    </citation>
    <scope>NUCLEOTIDE SEQUENCE</scope>
    <source>
        <strain evidence="2">KIB01</strain>
    </source>
</reference>
<name>A0AAD9XAU5_9ROSI</name>
<comment type="caution">
    <text evidence="2">The sequence shown here is derived from an EMBL/GenBank/DDBJ whole genome shotgun (WGS) entry which is preliminary data.</text>
</comment>
<feature type="compositionally biased region" description="Basic and acidic residues" evidence="1">
    <location>
        <begin position="1"/>
        <end position="15"/>
    </location>
</feature>
<evidence type="ECO:0000256" key="1">
    <source>
        <dbReference type="SAM" id="MobiDB-lite"/>
    </source>
</evidence>